<dbReference type="Pfam" id="PF13421">
    <property type="entry name" value="Band_7_1"/>
    <property type="match status" value="1"/>
</dbReference>
<evidence type="ECO:0000259" key="1">
    <source>
        <dbReference type="Pfam" id="PF12773"/>
    </source>
</evidence>
<feature type="domain" description="SPFH" evidence="2">
    <location>
        <begin position="24"/>
        <end position="234"/>
    </location>
</feature>
<dbReference type="Proteomes" id="UP000830055">
    <property type="component" value="Chromosome"/>
</dbReference>
<sequence>MNRFDGGVFLENIEWFDETGQELVHRLPETGSGEIKWGAQLTVRDSQAAVLFYQGKARDAFGPGRYTLKTANLPIITKILSIPWRGDSPLRAEVYLVSMKYFTNLKWGTTNPVAFRDAELGLIRLRAHGIFNLQVVQPILLINSLVGTMGSIATEEIEAYLKKVIVSRFNDYLGENLDTILNLPGRFDELSVQLQKRLTLDFAHFGLRLSHLYITSITPPDDVQKAMDDRARMSVIKDMDQFVRMKAAMAMEKAAENQTEAGAGVGLGLGMMMPAMFSAAVQPAAGIAPAGDTVVCPDCRTTIPASARFCPLCGHQLLVLSQCSSCGKNLSPSARFCSRCGTATEQSPAAAICPECRAENLPGALFCNQCGQRQR</sequence>
<dbReference type="EMBL" id="AP025516">
    <property type="protein sequence ID" value="BDD86915.1"/>
    <property type="molecule type" value="Genomic_DNA"/>
</dbReference>
<gene>
    <name evidence="3" type="ORF">DPPLL_12800</name>
</gene>
<dbReference type="PANTHER" id="PTHR37826:SF2">
    <property type="entry name" value="ZINC-RIBBON DOMAIN-CONTAINING PROTEIN"/>
    <property type="match status" value="1"/>
</dbReference>
<dbReference type="InterPro" id="IPR036013">
    <property type="entry name" value="Band_7/SPFH_dom_sf"/>
</dbReference>
<keyword evidence="4" id="KW-1185">Reference proteome</keyword>
<dbReference type="CDD" id="cd03408">
    <property type="entry name" value="SPFH_like_u1"/>
    <property type="match status" value="1"/>
</dbReference>
<dbReference type="PANTHER" id="PTHR37826">
    <property type="entry name" value="FLOTILLIN BAND_7_5 DOMAIN PROTEIN"/>
    <property type="match status" value="1"/>
</dbReference>
<feature type="domain" description="DZANK-type" evidence="1">
    <location>
        <begin position="296"/>
        <end position="341"/>
    </location>
</feature>
<reference evidence="3 4" key="1">
    <citation type="submission" date="2022-01" db="EMBL/GenBank/DDBJ databases">
        <title>Desulfofustis limnae sp. nov., a novel mesophilic sulfate-reducing bacterium isolated from marsh soil.</title>
        <authorList>
            <person name="Watanabe M."/>
            <person name="Takahashi A."/>
            <person name="Kojima H."/>
            <person name="Fukui M."/>
        </authorList>
    </citation>
    <scope>NUCLEOTIDE SEQUENCE [LARGE SCALE GENOMIC DNA]</scope>
    <source>
        <strain evidence="3 4">PPLL</strain>
    </source>
</reference>
<organism evidence="3 4">
    <name type="scientific">Desulfofustis limnaeus</name>
    <dbReference type="NCBI Taxonomy" id="2740163"/>
    <lineage>
        <taxon>Bacteria</taxon>
        <taxon>Pseudomonadati</taxon>
        <taxon>Thermodesulfobacteriota</taxon>
        <taxon>Desulfobulbia</taxon>
        <taxon>Desulfobulbales</taxon>
        <taxon>Desulfocapsaceae</taxon>
        <taxon>Desulfofustis</taxon>
    </lineage>
</organism>
<evidence type="ECO:0000259" key="2">
    <source>
        <dbReference type="Pfam" id="PF13421"/>
    </source>
</evidence>
<name>A0ABN6M227_9BACT</name>
<protein>
    <submittedName>
        <fullName evidence="3">Virion core protein</fullName>
    </submittedName>
</protein>
<dbReference type="RefSeq" id="WP_284153980.1">
    <property type="nucleotide sequence ID" value="NZ_AP025516.1"/>
</dbReference>
<evidence type="ECO:0000313" key="3">
    <source>
        <dbReference type="EMBL" id="BDD86915.1"/>
    </source>
</evidence>
<evidence type="ECO:0000313" key="4">
    <source>
        <dbReference type="Proteomes" id="UP000830055"/>
    </source>
</evidence>
<proteinExistence type="predicted"/>
<dbReference type="Pfam" id="PF12773">
    <property type="entry name" value="DZR"/>
    <property type="match status" value="1"/>
</dbReference>
<dbReference type="InterPro" id="IPR025874">
    <property type="entry name" value="DZR"/>
</dbReference>
<accession>A0ABN6M227</accession>
<dbReference type="SUPFAM" id="SSF117892">
    <property type="entry name" value="Band 7/SPFH domain"/>
    <property type="match status" value="1"/>
</dbReference>
<dbReference type="InterPro" id="IPR033880">
    <property type="entry name" value="SPFH_YdjI"/>
</dbReference>